<protein>
    <recommendedName>
        <fullName evidence="3">LLM class flavin-dependent oxidoreductase</fullName>
    </recommendedName>
</protein>
<sequence length="99" mass="11003">MTPTAFGWIDHEVSTAPEWDAAQLARFARHLGYRMVWPDERSVLPVADQARAAGADVVILPAPEHLGPLELNRVMHVADVEVLRPRLSFARWHSAGAAR</sequence>
<dbReference type="Proteomes" id="UP000290439">
    <property type="component" value="Chromosome"/>
</dbReference>
<evidence type="ECO:0000313" key="2">
    <source>
        <dbReference type="Proteomes" id="UP000290439"/>
    </source>
</evidence>
<accession>A0A4U8W946</accession>
<reference evidence="1 2" key="1">
    <citation type="submission" date="2019-02" db="EMBL/GenBank/DDBJ databases">
        <authorList>
            <consortium name="Pathogen Informatics"/>
        </authorList>
    </citation>
    <scope>NUCLEOTIDE SEQUENCE [LARGE SCALE GENOMIC DNA]</scope>
    <source>
        <strain evidence="1 2">3012STDY6756504</strain>
    </source>
</reference>
<organism evidence="1 2">
    <name type="scientific">Nocardia cyriacigeorgica</name>
    <dbReference type="NCBI Taxonomy" id="135487"/>
    <lineage>
        <taxon>Bacteria</taxon>
        <taxon>Bacillati</taxon>
        <taxon>Actinomycetota</taxon>
        <taxon>Actinomycetes</taxon>
        <taxon>Mycobacteriales</taxon>
        <taxon>Nocardiaceae</taxon>
        <taxon>Nocardia</taxon>
    </lineage>
</organism>
<evidence type="ECO:0008006" key="3">
    <source>
        <dbReference type="Google" id="ProtNLM"/>
    </source>
</evidence>
<dbReference type="AlphaFoldDB" id="A0A4U8W946"/>
<dbReference type="EMBL" id="LR215973">
    <property type="protein sequence ID" value="VFB01255.1"/>
    <property type="molecule type" value="Genomic_DNA"/>
</dbReference>
<gene>
    <name evidence="1" type="ORF">NCTC10797_05072</name>
</gene>
<name>A0A4U8W946_9NOCA</name>
<dbReference type="RefSeq" id="WP_130918828.1">
    <property type="nucleotide sequence ID" value="NZ_JADLQM010000002.1"/>
</dbReference>
<evidence type="ECO:0000313" key="1">
    <source>
        <dbReference type="EMBL" id="VFB01255.1"/>
    </source>
</evidence>
<proteinExistence type="predicted"/>